<dbReference type="GO" id="GO:0003677">
    <property type="term" value="F:DNA binding"/>
    <property type="evidence" value="ECO:0007669"/>
    <property type="project" value="InterPro"/>
</dbReference>
<feature type="domain" description="SWIM-type" evidence="4">
    <location>
        <begin position="146"/>
        <end position="181"/>
    </location>
</feature>
<dbReference type="eggNOG" id="COG2944">
    <property type="taxonomic scope" value="Bacteria"/>
</dbReference>
<dbReference type="HOGENOM" id="CLU_053146_1_0_6"/>
<dbReference type="Proteomes" id="UP000010809">
    <property type="component" value="Chromosome"/>
</dbReference>
<dbReference type="PROSITE" id="PS50966">
    <property type="entry name" value="ZF_SWIM"/>
    <property type="match status" value="1"/>
</dbReference>
<dbReference type="PROSITE" id="PS50943">
    <property type="entry name" value="HTH_CROC1"/>
    <property type="match status" value="1"/>
</dbReference>
<dbReference type="GO" id="GO:0008270">
    <property type="term" value="F:zinc ion binding"/>
    <property type="evidence" value="ECO:0007669"/>
    <property type="project" value="UniProtKB-KW"/>
</dbReference>
<keyword evidence="1" id="KW-0479">Metal-binding</keyword>
<dbReference type="STRING" id="1255043.TVNIR_3318"/>
<dbReference type="PANTHER" id="PTHR38133">
    <property type="entry name" value="SLR1429 PROTEIN"/>
    <property type="match status" value="1"/>
</dbReference>
<feature type="domain" description="HTH cro/C1-type" evidence="3">
    <location>
        <begin position="320"/>
        <end position="350"/>
    </location>
</feature>
<dbReference type="AlphaFoldDB" id="L0DZE2"/>
<keyword evidence="1" id="KW-0863">Zinc-finger</keyword>
<evidence type="ECO:0000259" key="4">
    <source>
        <dbReference type="PROSITE" id="PS50966"/>
    </source>
</evidence>
<dbReference type="InterPro" id="IPR007527">
    <property type="entry name" value="Znf_SWIM"/>
</dbReference>
<dbReference type="eggNOG" id="COG4279">
    <property type="taxonomic scope" value="Bacteria"/>
</dbReference>
<protein>
    <submittedName>
        <fullName evidence="5">Zinc finger, SWIM-type</fullName>
    </submittedName>
</protein>
<evidence type="ECO:0000259" key="3">
    <source>
        <dbReference type="PROSITE" id="PS50943"/>
    </source>
</evidence>
<feature type="region of interest" description="Disordered" evidence="2">
    <location>
        <begin position="238"/>
        <end position="318"/>
    </location>
</feature>
<accession>L0DZE2</accession>
<gene>
    <name evidence="5" type="ordered locus">TVNIR_3318</name>
</gene>
<dbReference type="Pfam" id="PF01381">
    <property type="entry name" value="HTH_3"/>
    <property type="match status" value="1"/>
</dbReference>
<evidence type="ECO:0000313" key="6">
    <source>
        <dbReference type="Proteomes" id="UP000010809"/>
    </source>
</evidence>
<reference evidence="5" key="1">
    <citation type="submission" date="2015-12" db="EMBL/GenBank/DDBJ databases">
        <authorList>
            <person name="Tikhonova T.V."/>
            <person name="Pavlov A.R."/>
            <person name="Beletsky A.V."/>
            <person name="Mardanov A.V."/>
            <person name="Sorokin D.Y."/>
            <person name="Ravin N.V."/>
            <person name="Popov V.O."/>
        </authorList>
    </citation>
    <scope>NUCLEOTIDE SEQUENCE</scope>
    <source>
        <strain evidence="5">DSM 14787</strain>
    </source>
</reference>
<dbReference type="InterPro" id="IPR010982">
    <property type="entry name" value="Lambda_DNA-bd_dom_sf"/>
</dbReference>
<dbReference type="Gene3D" id="1.10.260.40">
    <property type="entry name" value="lambda repressor-like DNA-binding domains"/>
    <property type="match status" value="1"/>
</dbReference>
<keyword evidence="6" id="KW-1185">Reference proteome</keyword>
<dbReference type="PANTHER" id="PTHR38133:SF1">
    <property type="entry name" value="SLR1429 PROTEIN"/>
    <property type="match status" value="1"/>
</dbReference>
<feature type="compositionally biased region" description="Basic and acidic residues" evidence="2">
    <location>
        <begin position="252"/>
        <end position="262"/>
    </location>
</feature>
<sequence>MSWNYKPYVPVARRRAKGLRHVAAMKKRGEIVEPVAAATPRGRIAVSFWGQAWCEHLESYSDFANRLPRGRTYLRNGSVLHLGMRPGTIEALVMGSELYRQSIRIDPLPAAQWEALKQRCQGRIGSLIELLQGRISGEIMAVVTDRDTGLFPRPEEIHLGCDCPDWADLCKHLAAILYGVGARLDSAPELLFTLRGVDQAELIQGDATALSGAGKRSSRQTLPASALSDVFGIDIDADDPPADLPVPAPKVPDARATDDAAVTRDTGTARKAGTAGGARTAREAGVGPTRRAARRTARKPPETETETETETGIGATPAGIRALRERLGLSRAAFAAELGVSAQTVANWENRAGTLRLQTRSLNRLRRLNEASS</sequence>
<dbReference type="EMBL" id="CP003989">
    <property type="protein sequence ID" value="AGA34954.1"/>
    <property type="molecule type" value="Genomic_DNA"/>
</dbReference>
<dbReference type="SUPFAM" id="SSF47413">
    <property type="entry name" value="lambda repressor-like DNA-binding domains"/>
    <property type="match status" value="1"/>
</dbReference>
<dbReference type="KEGG" id="tni:TVNIR_3318"/>
<keyword evidence="1" id="KW-0862">Zinc</keyword>
<proteinExistence type="predicted"/>
<dbReference type="OrthoDB" id="188274at2"/>
<dbReference type="InterPro" id="IPR001387">
    <property type="entry name" value="Cro/C1-type_HTH"/>
</dbReference>
<evidence type="ECO:0000313" key="5">
    <source>
        <dbReference type="EMBL" id="AGA34954.1"/>
    </source>
</evidence>
<dbReference type="PATRIC" id="fig|1255043.3.peg.3348"/>
<dbReference type="CDD" id="cd00093">
    <property type="entry name" value="HTH_XRE"/>
    <property type="match status" value="1"/>
</dbReference>
<evidence type="ECO:0000256" key="2">
    <source>
        <dbReference type="SAM" id="MobiDB-lite"/>
    </source>
</evidence>
<feature type="compositionally biased region" description="Low complexity" evidence="2">
    <location>
        <begin position="263"/>
        <end position="290"/>
    </location>
</feature>
<dbReference type="RefSeq" id="WP_015260053.1">
    <property type="nucleotide sequence ID" value="NC_019902.2"/>
</dbReference>
<organism evidence="5 6">
    <name type="scientific">Thioalkalivibrio nitratireducens (strain DSM 14787 / UNIQEM 213 / ALEN2)</name>
    <dbReference type="NCBI Taxonomy" id="1255043"/>
    <lineage>
        <taxon>Bacteria</taxon>
        <taxon>Pseudomonadati</taxon>
        <taxon>Pseudomonadota</taxon>
        <taxon>Gammaproteobacteria</taxon>
        <taxon>Chromatiales</taxon>
        <taxon>Ectothiorhodospiraceae</taxon>
        <taxon>Thioalkalivibrio</taxon>
    </lineage>
</organism>
<evidence type="ECO:0000256" key="1">
    <source>
        <dbReference type="PROSITE-ProRule" id="PRU00325"/>
    </source>
</evidence>
<name>L0DZE2_THIND</name>